<organism evidence="2 3">
    <name type="scientific">Rotaria magnacalcarata</name>
    <dbReference type="NCBI Taxonomy" id="392030"/>
    <lineage>
        <taxon>Eukaryota</taxon>
        <taxon>Metazoa</taxon>
        <taxon>Spiralia</taxon>
        <taxon>Gnathifera</taxon>
        <taxon>Rotifera</taxon>
        <taxon>Eurotatoria</taxon>
        <taxon>Bdelloidea</taxon>
        <taxon>Philodinida</taxon>
        <taxon>Philodinidae</taxon>
        <taxon>Rotaria</taxon>
    </lineage>
</organism>
<evidence type="ECO:0000256" key="1">
    <source>
        <dbReference type="SAM" id="MobiDB-lite"/>
    </source>
</evidence>
<dbReference type="Proteomes" id="UP000663866">
    <property type="component" value="Unassembled WGS sequence"/>
</dbReference>
<evidence type="ECO:0000313" key="2">
    <source>
        <dbReference type="EMBL" id="CAF4263806.1"/>
    </source>
</evidence>
<dbReference type="EMBL" id="CAJOBG010009329">
    <property type="protein sequence ID" value="CAF4263806.1"/>
    <property type="molecule type" value="Genomic_DNA"/>
</dbReference>
<reference evidence="2" key="1">
    <citation type="submission" date="2021-02" db="EMBL/GenBank/DDBJ databases">
        <authorList>
            <person name="Nowell W R."/>
        </authorList>
    </citation>
    <scope>NUCLEOTIDE SEQUENCE</scope>
</reference>
<feature type="non-terminal residue" evidence="2">
    <location>
        <position position="1"/>
    </location>
</feature>
<feature type="compositionally biased region" description="Basic and acidic residues" evidence="1">
    <location>
        <begin position="42"/>
        <end position="56"/>
    </location>
</feature>
<dbReference type="AlphaFoldDB" id="A0A820FL33"/>
<proteinExistence type="predicted"/>
<accession>A0A820FL33</accession>
<sequence length="97" mass="10404">YINIPNNNSSPHSFIFLHSTSKTQMKTNAVSAILKTPLSPTHENHSDSRILSDSDKGQTMNIPNTICVSIKPTKSHGIPGHGPTVGFLVLDPIGSDV</sequence>
<comment type="caution">
    <text evidence="2">The sequence shown here is derived from an EMBL/GenBank/DDBJ whole genome shotgun (WGS) entry which is preliminary data.</text>
</comment>
<gene>
    <name evidence="2" type="ORF">OVN521_LOCUS29712</name>
</gene>
<name>A0A820FL33_9BILA</name>
<evidence type="ECO:0000313" key="3">
    <source>
        <dbReference type="Proteomes" id="UP000663866"/>
    </source>
</evidence>
<protein>
    <submittedName>
        <fullName evidence="2">Uncharacterized protein</fullName>
    </submittedName>
</protein>
<keyword evidence="3" id="KW-1185">Reference proteome</keyword>
<feature type="region of interest" description="Disordered" evidence="1">
    <location>
        <begin position="36"/>
        <end position="58"/>
    </location>
</feature>